<dbReference type="InterPro" id="IPR019786">
    <property type="entry name" value="Zinc_finger_PHD-type_CS"/>
</dbReference>
<keyword evidence="1" id="KW-0479">Metal-binding</keyword>
<protein>
    <recommendedName>
        <fullName evidence="5">Zinc finger PHD-type domain-containing protein</fullName>
    </recommendedName>
</protein>
<evidence type="ECO:0000259" key="5">
    <source>
        <dbReference type="SMART" id="SM00249"/>
    </source>
</evidence>
<dbReference type="SUPFAM" id="SSF57903">
    <property type="entry name" value="FYVE/PHD zinc finger"/>
    <property type="match status" value="1"/>
</dbReference>
<keyword evidence="7" id="KW-1185">Reference proteome</keyword>
<evidence type="ECO:0000256" key="3">
    <source>
        <dbReference type="ARBA" id="ARBA00022833"/>
    </source>
</evidence>
<accession>A0A6J8AK44</accession>
<keyword evidence="3" id="KW-0862">Zinc</keyword>
<feature type="compositionally biased region" description="Basic and acidic residues" evidence="4">
    <location>
        <begin position="431"/>
        <end position="440"/>
    </location>
</feature>
<dbReference type="OrthoDB" id="6096421at2759"/>
<evidence type="ECO:0000256" key="4">
    <source>
        <dbReference type="SAM" id="MobiDB-lite"/>
    </source>
</evidence>
<dbReference type="Gene3D" id="3.30.40.10">
    <property type="entry name" value="Zinc/RING finger domain, C3HC4 (zinc finger)"/>
    <property type="match status" value="1"/>
</dbReference>
<dbReference type="InterPro" id="IPR011011">
    <property type="entry name" value="Znf_FYVE_PHD"/>
</dbReference>
<proteinExistence type="predicted"/>
<dbReference type="InterPro" id="IPR001965">
    <property type="entry name" value="Znf_PHD"/>
</dbReference>
<evidence type="ECO:0000313" key="7">
    <source>
        <dbReference type="Proteomes" id="UP000507470"/>
    </source>
</evidence>
<sequence>MDDDIFISDAEALELVKEFDLETFCICKSNNSTDLICCSIDDCEINFYHRKCAGELPVNEEWTCFTCRGIQHPQTLYSSELHEKCVQKEQTNGKKTKRTYAYNDFSLEDAQADAINMIELSIKHLTEDSAMKLNPEFGKTVTLCHSNLKNPKLRSMELVKNICSNIITEIWPSIVTSNEKALLNSRLEDKTALFHKIRSAPSMILNMKELFKVLEVPNGAMTMFILQFLLPKLFQVLIKKRTKETPTAEPEKMFNLDRTEEQVLRYTAGYVCRKLSRHFKRYPRNDTAKICAEIVDSFHKSPVTRSYNFLSYTKIWVDLINRVGVYEINDDVFIFFRRMELVVRQYLNDSDTSLSVSKYILEKEIMNNSLVNIGFNELVQSYDNDQLKLILLCKFVSCWIDLRMNAFSKAYMYSKKRNNSSLSRKTKKSMRKELNKENKK</sequence>
<organism evidence="6 7">
    <name type="scientific">Mytilus coruscus</name>
    <name type="common">Sea mussel</name>
    <dbReference type="NCBI Taxonomy" id="42192"/>
    <lineage>
        <taxon>Eukaryota</taxon>
        <taxon>Metazoa</taxon>
        <taxon>Spiralia</taxon>
        <taxon>Lophotrochozoa</taxon>
        <taxon>Mollusca</taxon>
        <taxon>Bivalvia</taxon>
        <taxon>Autobranchia</taxon>
        <taxon>Pteriomorphia</taxon>
        <taxon>Mytilida</taxon>
        <taxon>Mytiloidea</taxon>
        <taxon>Mytilidae</taxon>
        <taxon>Mytilinae</taxon>
        <taxon>Mytilus</taxon>
    </lineage>
</organism>
<evidence type="ECO:0000256" key="2">
    <source>
        <dbReference type="ARBA" id="ARBA00022771"/>
    </source>
</evidence>
<evidence type="ECO:0000256" key="1">
    <source>
        <dbReference type="ARBA" id="ARBA00022723"/>
    </source>
</evidence>
<dbReference type="GO" id="GO:0008270">
    <property type="term" value="F:zinc ion binding"/>
    <property type="evidence" value="ECO:0007669"/>
    <property type="project" value="UniProtKB-KW"/>
</dbReference>
<dbReference type="AlphaFoldDB" id="A0A6J8AK44"/>
<dbReference type="Proteomes" id="UP000507470">
    <property type="component" value="Unassembled WGS sequence"/>
</dbReference>
<gene>
    <name evidence="6" type="ORF">MCOR_7590</name>
</gene>
<name>A0A6J8AK44_MYTCO</name>
<reference evidence="6 7" key="1">
    <citation type="submission" date="2020-06" db="EMBL/GenBank/DDBJ databases">
        <authorList>
            <person name="Li R."/>
            <person name="Bekaert M."/>
        </authorList>
    </citation>
    <scope>NUCLEOTIDE SEQUENCE [LARGE SCALE GENOMIC DNA]</scope>
    <source>
        <strain evidence="7">wild</strain>
    </source>
</reference>
<feature type="compositionally biased region" description="Basic residues" evidence="4">
    <location>
        <begin position="418"/>
        <end position="430"/>
    </location>
</feature>
<evidence type="ECO:0000313" key="6">
    <source>
        <dbReference type="EMBL" id="CAC5367825.1"/>
    </source>
</evidence>
<dbReference type="EMBL" id="CACVKT020001389">
    <property type="protein sequence ID" value="CAC5367825.1"/>
    <property type="molecule type" value="Genomic_DNA"/>
</dbReference>
<feature type="domain" description="Zinc finger PHD-type" evidence="5">
    <location>
        <begin position="24"/>
        <end position="68"/>
    </location>
</feature>
<dbReference type="SMART" id="SM00249">
    <property type="entry name" value="PHD"/>
    <property type="match status" value="1"/>
</dbReference>
<feature type="region of interest" description="Disordered" evidence="4">
    <location>
        <begin position="418"/>
        <end position="440"/>
    </location>
</feature>
<dbReference type="PROSITE" id="PS01359">
    <property type="entry name" value="ZF_PHD_1"/>
    <property type="match status" value="1"/>
</dbReference>
<keyword evidence="2" id="KW-0863">Zinc-finger</keyword>
<dbReference type="InterPro" id="IPR013083">
    <property type="entry name" value="Znf_RING/FYVE/PHD"/>
</dbReference>